<dbReference type="HOGENOM" id="CLU_2652163_0_0_3"/>
<dbReference type="RefSeq" id="WP_015186180.1">
    <property type="nucleotide sequence ID" value="NC_019739.1"/>
</dbReference>
<dbReference type="KEGG" id="mic:Mic7113_6474"/>
<evidence type="ECO:0000313" key="2">
    <source>
        <dbReference type="Proteomes" id="UP000010471"/>
    </source>
</evidence>
<evidence type="ECO:0000313" key="1">
    <source>
        <dbReference type="EMBL" id="AFZ22054.1"/>
    </source>
</evidence>
<organism evidence="1 2">
    <name type="scientific">Allocoleopsis franciscana PCC 7113</name>
    <dbReference type="NCBI Taxonomy" id="1173027"/>
    <lineage>
        <taxon>Bacteria</taxon>
        <taxon>Bacillati</taxon>
        <taxon>Cyanobacteriota</taxon>
        <taxon>Cyanophyceae</taxon>
        <taxon>Coleofasciculales</taxon>
        <taxon>Coleofasciculaceae</taxon>
        <taxon>Allocoleopsis</taxon>
        <taxon>Allocoleopsis franciscana</taxon>
    </lineage>
</organism>
<accession>K9WQK3</accession>
<dbReference type="EMBL" id="CP003631">
    <property type="protein sequence ID" value="AFZ22054.1"/>
    <property type="molecule type" value="Genomic_DNA"/>
</dbReference>
<name>K9WQK3_9CYAN</name>
<dbReference type="Proteomes" id="UP000010471">
    <property type="component" value="Plasmid pMIC7113.01"/>
</dbReference>
<protein>
    <submittedName>
        <fullName evidence="1">Uncharacterized protein</fullName>
    </submittedName>
</protein>
<gene>
    <name evidence="1" type="ORF">Mic7113_6474</name>
</gene>
<reference evidence="1 2" key="1">
    <citation type="submission" date="2012-06" db="EMBL/GenBank/DDBJ databases">
        <title>Finished plasmid 1 of genome of Microcoleus sp. PCC 7113.</title>
        <authorList>
            <consortium name="US DOE Joint Genome Institute"/>
            <person name="Gugger M."/>
            <person name="Coursin T."/>
            <person name="Rippka R."/>
            <person name="Tandeau De Marsac N."/>
            <person name="Huntemann M."/>
            <person name="Wei C.-L."/>
            <person name="Han J."/>
            <person name="Detter J.C."/>
            <person name="Han C."/>
            <person name="Tapia R."/>
            <person name="Chen A."/>
            <person name="Kyrpides N."/>
            <person name="Mavromatis K."/>
            <person name="Markowitz V."/>
            <person name="Szeto E."/>
            <person name="Ivanova N."/>
            <person name="Pagani I."/>
            <person name="Pati A."/>
            <person name="Goodwin L."/>
            <person name="Nordberg H.P."/>
            <person name="Cantor M.N."/>
            <person name="Hua S.X."/>
            <person name="Woyke T."/>
            <person name="Kerfeld C.A."/>
        </authorList>
    </citation>
    <scope>NUCLEOTIDE SEQUENCE [LARGE SCALE GENOMIC DNA]</scope>
    <source>
        <strain evidence="1 2">PCC 7113</strain>
        <plasmid evidence="1 2">pMIC7113.01</plasmid>
    </source>
</reference>
<proteinExistence type="predicted"/>
<geneLocation type="plasmid" evidence="1 2">
    <name>pMIC7113.01</name>
</geneLocation>
<keyword evidence="1" id="KW-0614">Plasmid</keyword>
<dbReference type="AlphaFoldDB" id="K9WQK3"/>
<sequence>MSTHINQTSANFILKSKDGNDEVFLGMVIEDTLAYLEFQDSRENVLGEIAFAIKNGRLLARINRTGYSKESPQEIPLFHL</sequence>
<keyword evidence="2" id="KW-1185">Reference proteome</keyword>